<reference evidence="2 3" key="1">
    <citation type="submission" date="2019-12" db="EMBL/GenBank/DDBJ databases">
        <title>Whole genome shotgun sequence of Streptomyces libani subsp. libani NBRC 13452.</title>
        <authorList>
            <person name="Ichikawa N."/>
            <person name="Kimura A."/>
            <person name="Kitahashi Y."/>
            <person name="Komaki H."/>
            <person name="Tamura T."/>
        </authorList>
    </citation>
    <scope>NUCLEOTIDE SEQUENCE [LARGE SCALE GENOMIC DNA]</scope>
    <source>
        <strain evidence="2 3">NBRC 13452</strain>
    </source>
</reference>
<dbReference type="Proteomes" id="UP000429552">
    <property type="component" value="Unassembled WGS sequence"/>
</dbReference>
<dbReference type="EMBL" id="BLIP01000001">
    <property type="protein sequence ID" value="GFE22729.1"/>
    <property type="molecule type" value="Genomic_DNA"/>
</dbReference>
<feature type="compositionally biased region" description="Low complexity" evidence="1">
    <location>
        <begin position="70"/>
        <end position="86"/>
    </location>
</feature>
<proteinExistence type="predicted"/>
<organism evidence="2 3">
    <name type="scientific">Streptomyces nigrescens</name>
    <dbReference type="NCBI Taxonomy" id="1920"/>
    <lineage>
        <taxon>Bacteria</taxon>
        <taxon>Bacillati</taxon>
        <taxon>Actinomycetota</taxon>
        <taxon>Actinomycetes</taxon>
        <taxon>Kitasatosporales</taxon>
        <taxon>Streptomycetaceae</taxon>
        <taxon>Streptomyces</taxon>
    </lineage>
</organism>
<gene>
    <name evidence="2" type="ORF">Sliba_31820</name>
</gene>
<name>A0A640TGL4_STRNI</name>
<evidence type="ECO:0000256" key="1">
    <source>
        <dbReference type="SAM" id="MobiDB-lite"/>
    </source>
</evidence>
<feature type="region of interest" description="Disordered" evidence="1">
    <location>
        <begin position="66"/>
        <end position="99"/>
    </location>
</feature>
<evidence type="ECO:0000313" key="3">
    <source>
        <dbReference type="Proteomes" id="UP000429552"/>
    </source>
</evidence>
<evidence type="ECO:0000313" key="2">
    <source>
        <dbReference type="EMBL" id="GFE22729.1"/>
    </source>
</evidence>
<comment type="caution">
    <text evidence="2">The sequence shown here is derived from an EMBL/GenBank/DDBJ whole genome shotgun (WGS) entry which is preliminary data.</text>
</comment>
<sequence length="120" mass="12747">MVTARYSATRPRASFVGTAKNTVEASATVIIMSPAAFTACSSISLPRPDSPAPCACVARRTPRAAPVNGRCSARPTARPAPRARLCPSPPRVDAREDRDDFPDVFDTFGIFDARAAATRP</sequence>
<protein>
    <submittedName>
        <fullName evidence="2">Uncharacterized protein</fullName>
    </submittedName>
</protein>
<dbReference type="AlphaFoldDB" id="A0A640TGL4"/>
<accession>A0A640TGL4</accession>